<dbReference type="GO" id="GO:0048367">
    <property type="term" value="P:shoot system development"/>
    <property type="evidence" value="ECO:0007669"/>
    <property type="project" value="InterPro"/>
</dbReference>
<dbReference type="EMBL" id="PGOL01000871">
    <property type="protein sequence ID" value="PKI63730.1"/>
    <property type="molecule type" value="Genomic_DNA"/>
</dbReference>
<dbReference type="EMBL" id="MTKT01002229">
    <property type="protein sequence ID" value="OWM80483.1"/>
    <property type="molecule type" value="Genomic_DNA"/>
</dbReference>
<sequence length="300" mass="33602">MASSSSSNSFHHSRSNSLPSRPHPVTSQLEENLHRIRTSSETTCSSSSSVSQKLNGLQDLHECVDELLALPLVQQAFSQQIHERWIDELLEGSLGLLDLCSIAKNSLPQTKEALHDLQSSMRRRKGAGQVQDTEVQKYLSTRKSVQKAMKKAILRLKSAKNDSASSLLRKDDEAVAFISLLREVEAATTSVFESVFCLISGTRQTRSSSIWSLVSKMMLKKITTSEEGKMDLNEFTKQDMALESLLSHRTSKVQDLMQVEQLSVGLKNLDLDIQDLEEGLESLYRRLIKSRVSLLNILNQ</sequence>
<evidence type="ECO:0000313" key="2">
    <source>
        <dbReference type="EMBL" id="OWM80483.1"/>
    </source>
</evidence>
<dbReference type="GeneID" id="116197077"/>
<gene>
    <name evidence="2" type="ORF">CDL15_Pgr019763</name>
    <name evidence="3" type="ORF">CRG98_015851</name>
</gene>
<name>A0A218X6D1_PUNGR</name>
<evidence type="ECO:0000313" key="5">
    <source>
        <dbReference type="Proteomes" id="UP000233551"/>
    </source>
</evidence>
<feature type="region of interest" description="Disordered" evidence="1">
    <location>
        <begin position="1"/>
        <end position="28"/>
    </location>
</feature>
<organism evidence="2 4">
    <name type="scientific">Punica granatum</name>
    <name type="common">Pomegranate</name>
    <dbReference type="NCBI Taxonomy" id="22663"/>
    <lineage>
        <taxon>Eukaryota</taxon>
        <taxon>Viridiplantae</taxon>
        <taxon>Streptophyta</taxon>
        <taxon>Embryophyta</taxon>
        <taxon>Tracheophyta</taxon>
        <taxon>Spermatophyta</taxon>
        <taxon>Magnoliopsida</taxon>
        <taxon>eudicotyledons</taxon>
        <taxon>Gunneridae</taxon>
        <taxon>Pentapetalae</taxon>
        <taxon>rosids</taxon>
        <taxon>malvids</taxon>
        <taxon>Myrtales</taxon>
        <taxon>Lythraceae</taxon>
        <taxon>Punica</taxon>
    </lineage>
</organism>
<evidence type="ECO:0000313" key="3">
    <source>
        <dbReference type="EMBL" id="PKI63730.1"/>
    </source>
</evidence>
<dbReference type="PANTHER" id="PTHR33070:SF129">
    <property type="entry name" value="DUF241 DOMAIN PROTEIN"/>
    <property type="match status" value="1"/>
</dbReference>
<dbReference type="OrthoDB" id="1701699at2759"/>
<dbReference type="STRING" id="22663.A0A218X6D1"/>
<protein>
    <submittedName>
        <fullName evidence="2">Uncharacterized protein</fullName>
    </submittedName>
</protein>
<feature type="compositionally biased region" description="Low complexity" evidence="1">
    <location>
        <begin position="1"/>
        <end position="10"/>
    </location>
</feature>
<dbReference type="AlphaFoldDB" id="A0A218X6D1"/>
<evidence type="ECO:0000313" key="4">
    <source>
        <dbReference type="Proteomes" id="UP000197138"/>
    </source>
</evidence>
<dbReference type="PANTHER" id="PTHR33070">
    <property type="entry name" value="OS06G0725500 PROTEIN"/>
    <property type="match status" value="1"/>
</dbReference>
<dbReference type="Proteomes" id="UP000197138">
    <property type="component" value="Unassembled WGS sequence"/>
</dbReference>
<dbReference type="GO" id="GO:0048364">
    <property type="term" value="P:root development"/>
    <property type="evidence" value="ECO:0007669"/>
    <property type="project" value="InterPro"/>
</dbReference>
<comment type="caution">
    <text evidence="2">The sequence shown here is derived from an EMBL/GenBank/DDBJ whole genome shotgun (WGS) entry which is preliminary data.</text>
</comment>
<reference evidence="4" key="1">
    <citation type="journal article" date="2017" name="Plant J.">
        <title>The pomegranate (Punica granatum L.) genome and the genomics of punicalagin biosynthesis.</title>
        <authorList>
            <person name="Qin G."/>
            <person name="Xu C."/>
            <person name="Ming R."/>
            <person name="Tang H."/>
            <person name="Guyot R."/>
            <person name="Kramer E.M."/>
            <person name="Hu Y."/>
            <person name="Yi X."/>
            <person name="Qi Y."/>
            <person name="Xu X."/>
            <person name="Gao Z."/>
            <person name="Pan H."/>
            <person name="Jian J."/>
            <person name="Tian Y."/>
            <person name="Yue Z."/>
            <person name="Xu Y."/>
        </authorList>
    </citation>
    <scope>NUCLEOTIDE SEQUENCE [LARGE SCALE GENOMIC DNA]</scope>
    <source>
        <strain evidence="4">cv. Dabenzi</strain>
    </source>
</reference>
<reference evidence="2" key="2">
    <citation type="submission" date="2017-06" db="EMBL/GenBank/DDBJ databases">
        <title>The pomegranate genome and the genomics of punicalagin biosynthesis.</title>
        <authorList>
            <person name="Xu C."/>
        </authorList>
    </citation>
    <scope>NUCLEOTIDE SEQUENCE [LARGE SCALE GENOMIC DNA]</scope>
    <source>
        <tissue evidence="2">Fresh leaf</tissue>
    </source>
</reference>
<proteinExistence type="predicted"/>
<dbReference type="InterPro" id="IPR004320">
    <property type="entry name" value="BPS1_pln"/>
</dbReference>
<evidence type="ECO:0000256" key="1">
    <source>
        <dbReference type="SAM" id="MobiDB-lite"/>
    </source>
</evidence>
<dbReference type="Pfam" id="PF03087">
    <property type="entry name" value="BPS1"/>
    <property type="match status" value="1"/>
</dbReference>
<reference evidence="3 5" key="3">
    <citation type="submission" date="2017-11" db="EMBL/GenBank/DDBJ databases">
        <title>De-novo sequencing of pomegranate (Punica granatum L.) genome.</title>
        <authorList>
            <person name="Akparov Z."/>
            <person name="Amiraslanov A."/>
            <person name="Hajiyeva S."/>
            <person name="Abbasov M."/>
            <person name="Kaur K."/>
            <person name="Hamwieh A."/>
            <person name="Solovyev V."/>
            <person name="Salamov A."/>
            <person name="Braich B."/>
            <person name="Kosarev P."/>
            <person name="Mahmoud A."/>
            <person name="Hajiyev E."/>
            <person name="Babayeva S."/>
            <person name="Izzatullayeva V."/>
            <person name="Mammadov A."/>
            <person name="Mammadov A."/>
            <person name="Sharifova S."/>
            <person name="Ojaghi J."/>
            <person name="Eynullazada K."/>
            <person name="Bayramov B."/>
            <person name="Abdulazimova A."/>
            <person name="Shahmuradov I."/>
        </authorList>
    </citation>
    <scope>NUCLEOTIDE SEQUENCE [LARGE SCALE GENOMIC DNA]</scope>
    <source>
        <strain evidence="3">AG2017</strain>
        <strain evidence="5">cv. AG2017</strain>
        <tissue evidence="3">Leaf</tissue>
    </source>
</reference>
<dbReference type="Proteomes" id="UP000233551">
    <property type="component" value="Unassembled WGS sequence"/>
</dbReference>
<keyword evidence="5" id="KW-1185">Reference proteome</keyword>
<accession>A0A218X6D1</accession>